<evidence type="ECO:0000313" key="3">
    <source>
        <dbReference type="Proteomes" id="UP001187315"/>
    </source>
</evidence>
<dbReference type="EMBL" id="JAVHJS010000010">
    <property type="protein sequence ID" value="KAK2845599.1"/>
    <property type="molecule type" value="Genomic_DNA"/>
</dbReference>
<gene>
    <name evidence="2" type="ORF">Q7C36_010453</name>
</gene>
<dbReference type="Proteomes" id="UP001187315">
    <property type="component" value="Unassembled WGS sequence"/>
</dbReference>
<reference evidence="2" key="1">
    <citation type="submission" date="2023-08" db="EMBL/GenBank/DDBJ databases">
        <title>Pelteobagrus vachellii genome.</title>
        <authorList>
            <person name="Liu H."/>
        </authorList>
    </citation>
    <scope>NUCLEOTIDE SEQUENCE</scope>
    <source>
        <strain evidence="2">PRFRI_2022a</strain>
        <tissue evidence="2">Muscle</tissue>
    </source>
</reference>
<name>A0AA88SU40_TACVA</name>
<sequence length="100" mass="10973">MPGADRLLGGGRNEPRRVRVLRWGSRGGSCGRWLGRLGLLCVATVALAPPEPCRQPGSCELLQLLSLSGTGGCDFLETHKNDTDANQNKRKRTLKSKRRF</sequence>
<accession>A0AA88SU40</accession>
<evidence type="ECO:0000313" key="2">
    <source>
        <dbReference type="EMBL" id="KAK2845599.1"/>
    </source>
</evidence>
<comment type="caution">
    <text evidence="2">The sequence shown here is derived from an EMBL/GenBank/DDBJ whole genome shotgun (WGS) entry which is preliminary data.</text>
</comment>
<proteinExistence type="predicted"/>
<feature type="compositionally biased region" description="Basic residues" evidence="1">
    <location>
        <begin position="88"/>
        <end position="100"/>
    </location>
</feature>
<keyword evidence="3" id="KW-1185">Reference proteome</keyword>
<protein>
    <submittedName>
        <fullName evidence="2">Uncharacterized protein</fullName>
    </submittedName>
</protein>
<organism evidence="2 3">
    <name type="scientific">Tachysurus vachellii</name>
    <name type="common">Darkbarbel catfish</name>
    <name type="synonym">Pelteobagrus vachellii</name>
    <dbReference type="NCBI Taxonomy" id="175792"/>
    <lineage>
        <taxon>Eukaryota</taxon>
        <taxon>Metazoa</taxon>
        <taxon>Chordata</taxon>
        <taxon>Craniata</taxon>
        <taxon>Vertebrata</taxon>
        <taxon>Euteleostomi</taxon>
        <taxon>Actinopterygii</taxon>
        <taxon>Neopterygii</taxon>
        <taxon>Teleostei</taxon>
        <taxon>Ostariophysi</taxon>
        <taxon>Siluriformes</taxon>
        <taxon>Bagridae</taxon>
        <taxon>Tachysurus</taxon>
    </lineage>
</organism>
<dbReference type="AlphaFoldDB" id="A0AA88SU40"/>
<feature type="region of interest" description="Disordered" evidence="1">
    <location>
        <begin position="78"/>
        <end position="100"/>
    </location>
</feature>
<evidence type="ECO:0000256" key="1">
    <source>
        <dbReference type="SAM" id="MobiDB-lite"/>
    </source>
</evidence>